<proteinExistence type="predicted"/>
<protein>
    <submittedName>
        <fullName evidence="1">Uncharacterized protein</fullName>
    </submittedName>
</protein>
<organism evidence="1">
    <name type="scientific">Oryza glumipatula</name>
    <dbReference type="NCBI Taxonomy" id="40148"/>
    <lineage>
        <taxon>Eukaryota</taxon>
        <taxon>Viridiplantae</taxon>
        <taxon>Streptophyta</taxon>
        <taxon>Embryophyta</taxon>
        <taxon>Tracheophyta</taxon>
        <taxon>Spermatophyta</taxon>
        <taxon>Magnoliopsida</taxon>
        <taxon>Liliopsida</taxon>
        <taxon>Poales</taxon>
        <taxon>Poaceae</taxon>
        <taxon>BOP clade</taxon>
        <taxon>Oryzoideae</taxon>
        <taxon>Oryzeae</taxon>
        <taxon>Oryzinae</taxon>
        <taxon>Oryza</taxon>
    </lineage>
</organism>
<dbReference type="Gramene" id="OGLUM08G17680.1">
    <property type="protein sequence ID" value="OGLUM08G17680.1"/>
    <property type="gene ID" value="OGLUM08G17680"/>
</dbReference>
<name>A0A0E0AW75_9ORYZ</name>
<dbReference type="Proteomes" id="UP000026961">
    <property type="component" value="Chromosome 8"/>
</dbReference>
<dbReference type="AlphaFoldDB" id="A0A0E0AW75"/>
<evidence type="ECO:0000313" key="1">
    <source>
        <dbReference type="EnsemblPlants" id="OGLUM08G17680.1"/>
    </source>
</evidence>
<dbReference type="EnsemblPlants" id="OGLUM08G17680.1">
    <property type="protein sequence ID" value="OGLUM08G17680.1"/>
    <property type="gene ID" value="OGLUM08G17680"/>
</dbReference>
<evidence type="ECO:0000313" key="2">
    <source>
        <dbReference type="Proteomes" id="UP000026961"/>
    </source>
</evidence>
<accession>A0A0E0AW75</accession>
<reference evidence="1" key="2">
    <citation type="submission" date="2018-05" db="EMBL/GenBank/DDBJ databases">
        <title>OgluRS3 (Oryza glumaepatula Reference Sequence Version 3).</title>
        <authorList>
            <person name="Zhang J."/>
            <person name="Kudrna D."/>
            <person name="Lee S."/>
            <person name="Talag J."/>
            <person name="Welchert J."/>
            <person name="Wing R.A."/>
        </authorList>
    </citation>
    <scope>NUCLEOTIDE SEQUENCE [LARGE SCALE GENOMIC DNA]</scope>
</reference>
<dbReference type="HOGENOM" id="CLU_3417642_0_0_1"/>
<sequence>MVMKIDDTPIVSITGSCRRDLDHDLS</sequence>
<keyword evidence="2" id="KW-1185">Reference proteome</keyword>
<reference evidence="1" key="1">
    <citation type="submission" date="2015-04" db="UniProtKB">
        <authorList>
            <consortium name="EnsemblPlants"/>
        </authorList>
    </citation>
    <scope>IDENTIFICATION</scope>
</reference>